<feature type="signal peptide" evidence="14">
    <location>
        <begin position="1"/>
        <end position="17"/>
    </location>
</feature>
<keyword evidence="10 13" id="KW-0143">Chaperone</keyword>
<evidence type="ECO:0000256" key="3">
    <source>
        <dbReference type="ARBA" id="ARBA00011245"/>
    </source>
</evidence>
<comment type="subunit">
    <text evidence="3 13">Monomer.</text>
</comment>
<dbReference type="GO" id="GO:0044874">
    <property type="term" value="P:lipoprotein localization to outer membrane"/>
    <property type="evidence" value="ECO:0007669"/>
    <property type="project" value="UniProtKB-UniRule"/>
</dbReference>
<evidence type="ECO:0000256" key="14">
    <source>
        <dbReference type="SAM" id="SignalP"/>
    </source>
</evidence>
<comment type="similarity">
    <text evidence="2 13">Belongs to the LolB family.</text>
</comment>
<dbReference type="NCBIfam" id="TIGR00548">
    <property type="entry name" value="lolB"/>
    <property type="match status" value="1"/>
</dbReference>
<keyword evidence="8 13" id="KW-0472">Membrane</keyword>
<dbReference type="SUPFAM" id="SSF89392">
    <property type="entry name" value="Prokaryotic lipoproteins and lipoprotein localization factors"/>
    <property type="match status" value="1"/>
</dbReference>
<keyword evidence="9 13" id="KW-0564">Palmitate</keyword>
<evidence type="ECO:0000313" key="16">
    <source>
        <dbReference type="Proteomes" id="UP000254266"/>
    </source>
</evidence>
<dbReference type="PROSITE" id="PS51257">
    <property type="entry name" value="PROKAR_LIPOPROTEIN"/>
    <property type="match status" value="1"/>
</dbReference>
<evidence type="ECO:0000256" key="6">
    <source>
        <dbReference type="ARBA" id="ARBA00022729"/>
    </source>
</evidence>
<comment type="function">
    <text evidence="13">Plays a critical role in the incorporation of lipoproteins in the outer membrane after they are released by the LolA protein.</text>
</comment>
<evidence type="ECO:0000256" key="11">
    <source>
        <dbReference type="ARBA" id="ARBA00023237"/>
    </source>
</evidence>
<evidence type="ECO:0000256" key="9">
    <source>
        <dbReference type="ARBA" id="ARBA00023139"/>
    </source>
</evidence>
<keyword evidence="16" id="KW-1185">Reference proteome</keyword>
<gene>
    <name evidence="13 15" type="primary">lolB</name>
    <name evidence="15" type="ORF">DIZ80_15245</name>
</gene>
<keyword evidence="7 13" id="KW-0653">Protein transport</keyword>
<organism evidence="15 16">
    <name type="scientific">endosymbiont of Galathealinum brachiosum</name>
    <dbReference type="NCBI Taxonomy" id="2200906"/>
    <lineage>
        <taxon>Bacteria</taxon>
        <taxon>Pseudomonadati</taxon>
        <taxon>Pseudomonadota</taxon>
        <taxon>Gammaproteobacteria</taxon>
        <taxon>sulfur-oxidizing symbionts</taxon>
    </lineage>
</organism>
<dbReference type="InterPro" id="IPR004565">
    <property type="entry name" value="OM_lipoprot_LolB"/>
</dbReference>
<dbReference type="InterPro" id="IPR029046">
    <property type="entry name" value="LolA/LolB/LppX"/>
</dbReference>
<keyword evidence="6 13" id="KW-0732">Signal</keyword>
<dbReference type="Gene3D" id="2.50.20.10">
    <property type="entry name" value="Lipoprotein localisation LolA/LolB/LppX"/>
    <property type="match status" value="1"/>
</dbReference>
<evidence type="ECO:0000313" key="15">
    <source>
        <dbReference type="EMBL" id="RDH81438.1"/>
    </source>
</evidence>
<evidence type="ECO:0000256" key="12">
    <source>
        <dbReference type="ARBA" id="ARBA00023288"/>
    </source>
</evidence>
<evidence type="ECO:0000256" key="10">
    <source>
        <dbReference type="ARBA" id="ARBA00023186"/>
    </source>
</evidence>
<dbReference type="EMBL" id="QFXC01000013">
    <property type="protein sequence ID" value="RDH81438.1"/>
    <property type="molecule type" value="Genomic_DNA"/>
</dbReference>
<dbReference type="Pfam" id="PF03550">
    <property type="entry name" value="LolB"/>
    <property type="match status" value="1"/>
</dbReference>
<sequence>MKLLYLMPLLIWLVACATPELKDDSLEDVVNWQLYQKNQNLLQSWTIKGRLSVQTEYEGGQLDYGWAQHNETDYDIGLRAPMGAGTTIINGRKNGVTIKTSSGDEYFDTNADELIKRLNGWPLPVSGLQYWVKGIPSPAGGYEISEWSEMGLPRVMLQDGWRIEFRRYKDKAGNIFLSKLFINRLGDEEVDVRLLVRQWIKGTEVK</sequence>
<keyword evidence="11 13" id="KW-0998">Cell outer membrane</keyword>
<dbReference type="GO" id="GO:0009279">
    <property type="term" value="C:cell outer membrane"/>
    <property type="evidence" value="ECO:0007669"/>
    <property type="project" value="UniProtKB-SubCell"/>
</dbReference>
<keyword evidence="5 13" id="KW-0813">Transport</keyword>
<dbReference type="HAMAP" id="MF_00233">
    <property type="entry name" value="LolB"/>
    <property type="match status" value="1"/>
</dbReference>
<accession>A0A370D966</accession>
<dbReference type="CDD" id="cd16326">
    <property type="entry name" value="LolB"/>
    <property type="match status" value="1"/>
</dbReference>
<evidence type="ECO:0000256" key="5">
    <source>
        <dbReference type="ARBA" id="ARBA00022448"/>
    </source>
</evidence>
<evidence type="ECO:0000256" key="2">
    <source>
        <dbReference type="ARBA" id="ARBA00009696"/>
    </source>
</evidence>
<name>A0A370D966_9GAMM</name>
<proteinExistence type="inferred from homology"/>
<comment type="subcellular location">
    <subcellularLocation>
        <location evidence="1 13">Cell outer membrane</location>
        <topology evidence="1 13">Lipid-anchor</topology>
    </subcellularLocation>
</comment>
<protein>
    <recommendedName>
        <fullName evidence="4 13">Outer-membrane lipoprotein LolB</fullName>
    </recommendedName>
</protein>
<evidence type="ECO:0000256" key="13">
    <source>
        <dbReference type="HAMAP-Rule" id="MF_00233"/>
    </source>
</evidence>
<comment type="caution">
    <text evidence="15">The sequence shown here is derived from an EMBL/GenBank/DDBJ whole genome shotgun (WGS) entry which is preliminary data.</text>
</comment>
<dbReference type="AlphaFoldDB" id="A0A370D966"/>
<keyword evidence="12 13" id="KW-0449">Lipoprotein</keyword>
<evidence type="ECO:0000256" key="4">
    <source>
        <dbReference type="ARBA" id="ARBA00016202"/>
    </source>
</evidence>
<dbReference type="GO" id="GO:0015031">
    <property type="term" value="P:protein transport"/>
    <property type="evidence" value="ECO:0007669"/>
    <property type="project" value="UniProtKB-KW"/>
</dbReference>
<reference evidence="15 16" key="1">
    <citation type="journal article" date="2018" name="ISME J.">
        <title>Endosymbiont genomes yield clues of tubeworm success.</title>
        <authorList>
            <person name="Li Y."/>
            <person name="Liles M.R."/>
            <person name="Halanych K.M."/>
        </authorList>
    </citation>
    <scope>NUCLEOTIDE SEQUENCE [LARGE SCALE GENOMIC DNA]</scope>
    <source>
        <strain evidence="15">A1464</strain>
    </source>
</reference>
<evidence type="ECO:0000256" key="1">
    <source>
        <dbReference type="ARBA" id="ARBA00004459"/>
    </source>
</evidence>
<evidence type="ECO:0000256" key="7">
    <source>
        <dbReference type="ARBA" id="ARBA00022927"/>
    </source>
</evidence>
<dbReference type="Proteomes" id="UP000254266">
    <property type="component" value="Unassembled WGS sequence"/>
</dbReference>
<feature type="chain" id="PRO_5016761375" description="Outer-membrane lipoprotein LolB" evidence="14">
    <location>
        <begin position="18"/>
        <end position="206"/>
    </location>
</feature>
<evidence type="ECO:0000256" key="8">
    <source>
        <dbReference type="ARBA" id="ARBA00023136"/>
    </source>
</evidence>